<dbReference type="AlphaFoldDB" id="A0AAD8EPA3"/>
<gene>
    <name evidence="2" type="ORF">L9F63_027037</name>
</gene>
<feature type="compositionally biased region" description="Basic and acidic residues" evidence="1">
    <location>
        <begin position="1"/>
        <end position="10"/>
    </location>
</feature>
<evidence type="ECO:0000313" key="3">
    <source>
        <dbReference type="Proteomes" id="UP001233999"/>
    </source>
</evidence>
<keyword evidence="3" id="KW-1185">Reference proteome</keyword>
<evidence type="ECO:0000313" key="2">
    <source>
        <dbReference type="EMBL" id="KAJ9597074.1"/>
    </source>
</evidence>
<dbReference type="EMBL" id="JASPKZ010001849">
    <property type="protein sequence ID" value="KAJ9597074.1"/>
    <property type="molecule type" value="Genomic_DNA"/>
</dbReference>
<organism evidence="2 3">
    <name type="scientific">Diploptera punctata</name>
    <name type="common">Pacific beetle cockroach</name>
    <dbReference type="NCBI Taxonomy" id="6984"/>
    <lineage>
        <taxon>Eukaryota</taxon>
        <taxon>Metazoa</taxon>
        <taxon>Ecdysozoa</taxon>
        <taxon>Arthropoda</taxon>
        <taxon>Hexapoda</taxon>
        <taxon>Insecta</taxon>
        <taxon>Pterygota</taxon>
        <taxon>Neoptera</taxon>
        <taxon>Polyneoptera</taxon>
        <taxon>Dictyoptera</taxon>
        <taxon>Blattodea</taxon>
        <taxon>Blaberoidea</taxon>
        <taxon>Blaberidae</taxon>
        <taxon>Diplopterinae</taxon>
        <taxon>Diploptera</taxon>
    </lineage>
</organism>
<sequence>MEDQFDKICGDSELEVPEDKSEASPKEKSVVIVHRIKPSYEEITEERGSVEVLPESNSGIVLQLAQVSKDLLPKESDRISFDISDSLRDEPLVHHVEMEDQFDKICGESELEVPEDKSEASPKEKSVVIVHRIKPSYEEITEERGSVEVLPESNSGIVLQLAQVSKDLLPKESDRISFDISDSLRNEPLVHHVEMEDQFDKICGESELEVPEDKSEASPKEKSVVIVHRIKPSYEEITEERGSVEVLPESNSGIVLQLAQVSKDLLPKESDRISFDISDSLRNEPLVHHVEMEDQFDKICGESELEVPEDKSEASPKEKSVVIVHRIKPSYEEITEERGSVEVLPESNSGIVLQLAQVSKDLLPKESDRISFDISDSLRDEPLVHHVEMEDQFDKICGESELEVPEDKSEASPKEKSVVIVHRIKPSYEEITEERGSVEVLPESNSGIVLQLAQVSKDLLPKESDRKSFDISDSLRDEPLVHHVEMEDQFDKICGESELEVPEDKSEASPKEKSVVIVHRIKPSYEEITEERGSVEVLPESNSGIVLQLAQVSKDLLPKESDRISFDISDSLRDEPLVHHVEMEDQFDKICGESELEVPEDKSEASPKEKSVVIVHRIKPSYEEITEERGSVEVLPESNSGIVLQLAQVSKDLLPKESDRISFDISDSLRNEPLVHHVEMEDQFDKICGESELEVPEDKSEASPKEKSVVIVHRIKPSYEEITEERGSVEVLPESNSGIVLQLAQVSKDLLPKESDRISFDISDSLRDEPLVHHVEMEDQFDKICGESELEVPEDKSEASPKEKSVVIVHRIKPSYEEITEERGSVEVLPESNSGIVLQLAQVF</sequence>
<comment type="caution">
    <text evidence="2">The sequence shown here is derived from an EMBL/GenBank/DDBJ whole genome shotgun (WGS) entry which is preliminary data.</text>
</comment>
<reference evidence="2" key="1">
    <citation type="journal article" date="2023" name="IScience">
        <title>Live-bearing cockroach genome reveals convergent evolutionary mechanisms linked to viviparity in insects and beyond.</title>
        <authorList>
            <person name="Fouks B."/>
            <person name="Harrison M.C."/>
            <person name="Mikhailova A.A."/>
            <person name="Marchal E."/>
            <person name="English S."/>
            <person name="Carruthers M."/>
            <person name="Jennings E.C."/>
            <person name="Chiamaka E.L."/>
            <person name="Frigard R.A."/>
            <person name="Pippel M."/>
            <person name="Attardo G.M."/>
            <person name="Benoit J.B."/>
            <person name="Bornberg-Bauer E."/>
            <person name="Tobe S.S."/>
        </authorList>
    </citation>
    <scope>NUCLEOTIDE SEQUENCE</scope>
    <source>
        <strain evidence="2">Stay&amp;Tobe</strain>
    </source>
</reference>
<name>A0AAD8EPA3_DIPPU</name>
<accession>A0AAD8EPA3</accession>
<proteinExistence type="predicted"/>
<feature type="region of interest" description="Disordered" evidence="1">
    <location>
        <begin position="1"/>
        <end position="27"/>
    </location>
</feature>
<feature type="compositionally biased region" description="Basic and acidic residues" evidence="1">
    <location>
        <begin position="17"/>
        <end position="27"/>
    </location>
</feature>
<protein>
    <submittedName>
        <fullName evidence="2">Uncharacterized protein</fullName>
    </submittedName>
</protein>
<evidence type="ECO:0000256" key="1">
    <source>
        <dbReference type="SAM" id="MobiDB-lite"/>
    </source>
</evidence>
<dbReference type="Proteomes" id="UP001233999">
    <property type="component" value="Unassembled WGS sequence"/>
</dbReference>
<reference evidence="2" key="2">
    <citation type="submission" date="2023-05" db="EMBL/GenBank/DDBJ databases">
        <authorList>
            <person name="Fouks B."/>
        </authorList>
    </citation>
    <scope>NUCLEOTIDE SEQUENCE</scope>
    <source>
        <strain evidence="2">Stay&amp;Tobe</strain>
        <tissue evidence="2">Testes</tissue>
    </source>
</reference>